<evidence type="ECO:0000313" key="4">
    <source>
        <dbReference type="Proteomes" id="UP000247702"/>
    </source>
</evidence>
<protein>
    <recommendedName>
        <fullName evidence="2">Protein kinase domain-containing protein</fullName>
    </recommendedName>
</protein>
<dbReference type="Pfam" id="PF07714">
    <property type="entry name" value="PK_Tyr_Ser-Thr"/>
    <property type="match status" value="1"/>
</dbReference>
<dbReference type="SUPFAM" id="SSF56112">
    <property type="entry name" value="Protein kinase-like (PK-like)"/>
    <property type="match status" value="1"/>
</dbReference>
<dbReference type="GO" id="GO:0005524">
    <property type="term" value="F:ATP binding"/>
    <property type="evidence" value="ECO:0007669"/>
    <property type="project" value="InterPro"/>
</dbReference>
<dbReference type="PANTHER" id="PTHR44329">
    <property type="entry name" value="SERINE/THREONINE-PROTEIN KINASE TNNI3K-RELATED"/>
    <property type="match status" value="1"/>
</dbReference>
<dbReference type="InterPro" id="IPR001245">
    <property type="entry name" value="Ser-Thr/Tyr_kinase_cat_dom"/>
</dbReference>
<dbReference type="InterPro" id="IPR051681">
    <property type="entry name" value="Ser/Thr_Kinases-Pseudokinases"/>
</dbReference>
<keyword evidence="4" id="KW-1185">Reference proteome</keyword>
<organism evidence="3 4">
    <name type="scientific">Rhizophagus clarus</name>
    <dbReference type="NCBI Taxonomy" id="94130"/>
    <lineage>
        <taxon>Eukaryota</taxon>
        <taxon>Fungi</taxon>
        <taxon>Fungi incertae sedis</taxon>
        <taxon>Mucoromycota</taxon>
        <taxon>Glomeromycotina</taxon>
        <taxon>Glomeromycetes</taxon>
        <taxon>Glomerales</taxon>
        <taxon>Glomeraceae</taxon>
        <taxon>Rhizophagus</taxon>
    </lineage>
</organism>
<dbReference type="Gene3D" id="1.10.510.10">
    <property type="entry name" value="Transferase(Phosphotransferase) domain 1"/>
    <property type="match status" value="1"/>
</dbReference>
<dbReference type="GO" id="GO:0004674">
    <property type="term" value="F:protein serine/threonine kinase activity"/>
    <property type="evidence" value="ECO:0007669"/>
    <property type="project" value="TreeGrafter"/>
</dbReference>
<feature type="region of interest" description="Disordered" evidence="1">
    <location>
        <begin position="551"/>
        <end position="608"/>
    </location>
</feature>
<feature type="domain" description="Protein kinase" evidence="2">
    <location>
        <begin position="137"/>
        <end position="412"/>
    </location>
</feature>
<dbReference type="AlphaFoldDB" id="A0A2Z6RFV6"/>
<accession>A0A2Z6RFV6</accession>
<dbReference type="PROSITE" id="PS50011">
    <property type="entry name" value="PROTEIN_KINASE_DOM"/>
    <property type="match status" value="1"/>
</dbReference>
<evidence type="ECO:0000313" key="3">
    <source>
        <dbReference type="EMBL" id="GBB96904.1"/>
    </source>
</evidence>
<name>A0A2Z6RFV6_9GLOM</name>
<dbReference type="EMBL" id="BEXD01002079">
    <property type="protein sequence ID" value="GBB96904.1"/>
    <property type="molecule type" value="Genomic_DNA"/>
</dbReference>
<dbReference type="Proteomes" id="UP000247702">
    <property type="component" value="Unassembled WGS sequence"/>
</dbReference>
<gene>
    <name evidence="3" type="ORF">RclHR1_02870002</name>
</gene>
<feature type="compositionally biased region" description="Polar residues" evidence="1">
    <location>
        <begin position="578"/>
        <end position="589"/>
    </location>
</feature>
<reference evidence="3 4" key="1">
    <citation type="submission" date="2017-11" db="EMBL/GenBank/DDBJ databases">
        <title>The genome of Rhizophagus clarus HR1 reveals common genetic basis of auxotrophy among arbuscular mycorrhizal fungi.</title>
        <authorList>
            <person name="Kobayashi Y."/>
        </authorList>
    </citation>
    <scope>NUCLEOTIDE SEQUENCE [LARGE SCALE GENOMIC DNA]</scope>
    <source>
        <strain evidence="3 4">HR1</strain>
    </source>
</reference>
<dbReference type="InterPro" id="IPR011009">
    <property type="entry name" value="Kinase-like_dom_sf"/>
</dbReference>
<sequence>MTDIREELVTAALARSLTLINYRVHNDMHKQYEFIRQTILADNSLTKDEKIEAIKSLTKNYDRDKILKNSGTRRICENCKQECLATLYCEFCVRNHLKSNFLNWTTKNDVLDDLIQKCQTETLWPNHIIEWIPYNKLKNIKFLTKGGFSDIYKAIWIDGKYEEWDINKRQLIRCGEQNVILKSLKNVESANRSWFDEAKSHLTISNKRTSIVQCYGLTQNISNGDYMLVMDIMDMNLREYLQRYHNQLTWKERINITFEIIRAFYFIHIKENTIHKDLHSGNILYSQLNSGWFISDLGFCGPANKLSKSIYGILPYIAPEVINRKQYTFKSDIYSIAMLMWEISSGQPPFMNYKYDDSNLAIDVINGMRPKIVLGTPIEYKNLMEKCWDADPSKRPDIYILWNKIQRMNLYYQSMTHESSQSEIYSNFELDKANSSINSRLFTSKIHQFENLSEPRNATEGNIHNTYLFFILLFKAMDRAMIVLVYELQAFYDSKFYDFNIPNNIDDFDKSNSQNNASELNSIIKGCKELSKTFENLQIKDDSTIDYEKESIQQTTNNHEKESIKQTTNNHVKESIKQTKGSNMASINTKNEKDETYGNQNHSEEQKE</sequence>
<dbReference type="InterPro" id="IPR000719">
    <property type="entry name" value="Prot_kinase_dom"/>
</dbReference>
<evidence type="ECO:0000259" key="2">
    <source>
        <dbReference type="PROSITE" id="PS50011"/>
    </source>
</evidence>
<comment type="caution">
    <text evidence="3">The sequence shown here is derived from an EMBL/GenBank/DDBJ whole genome shotgun (WGS) entry which is preliminary data.</text>
</comment>
<feature type="compositionally biased region" description="Basic and acidic residues" evidence="1">
    <location>
        <begin position="590"/>
        <end position="608"/>
    </location>
</feature>
<proteinExistence type="predicted"/>
<evidence type="ECO:0000256" key="1">
    <source>
        <dbReference type="SAM" id="MobiDB-lite"/>
    </source>
</evidence>